<evidence type="ECO:0000313" key="4">
    <source>
        <dbReference type="Proteomes" id="UP000292118"/>
    </source>
</evidence>
<evidence type="ECO:0000256" key="1">
    <source>
        <dbReference type="ARBA" id="ARBA00008710"/>
    </source>
</evidence>
<dbReference type="Gene3D" id="2.30.110.10">
    <property type="entry name" value="Electron Transport, Fmn-binding Protein, Chain A"/>
    <property type="match status" value="1"/>
</dbReference>
<organism evidence="3 4">
    <name type="scientific">Xylanimonas protaetiae</name>
    <dbReference type="NCBI Taxonomy" id="2509457"/>
    <lineage>
        <taxon>Bacteria</taxon>
        <taxon>Bacillati</taxon>
        <taxon>Actinomycetota</taxon>
        <taxon>Actinomycetes</taxon>
        <taxon>Micrococcales</taxon>
        <taxon>Promicromonosporaceae</taxon>
        <taxon>Xylanimonas</taxon>
    </lineage>
</organism>
<dbReference type="PANTHER" id="PTHR39428:SF3">
    <property type="entry name" value="DEAZAFLAVIN-DEPENDENT NITROREDUCTASE"/>
    <property type="match status" value="1"/>
</dbReference>
<dbReference type="OrthoDB" id="8225825at2"/>
<dbReference type="NCBIfam" id="TIGR00026">
    <property type="entry name" value="hi_GC_TIGR00026"/>
    <property type="match status" value="1"/>
</dbReference>
<evidence type="ECO:0000313" key="3">
    <source>
        <dbReference type="EMBL" id="QAY71185.1"/>
    </source>
</evidence>
<dbReference type="RefSeq" id="WP_129189611.1">
    <property type="nucleotide sequence ID" value="NZ_CP035493.1"/>
</dbReference>
<dbReference type="InterPro" id="IPR004378">
    <property type="entry name" value="F420H2_quin_Rdtase"/>
</dbReference>
<dbReference type="PANTHER" id="PTHR39428">
    <property type="entry name" value="F420H(2)-DEPENDENT QUINONE REDUCTASE RV1261C"/>
    <property type="match status" value="1"/>
</dbReference>
<sequence length="148" mass="16628">MSNLEGEYVPSTRGWVRDQVEAFEASDGADANVLRGTNDPIIVVTNRGARSGKIRKTPLMRVEKDGRYLVVGSRGGAPTHPQWVHNLRAHPEVELQDGAHRTAYVARELSGDERAQWWQYAVETWAQYAVYQAKTERLIPIFLLEPAG</sequence>
<dbReference type="Proteomes" id="UP000292118">
    <property type="component" value="Chromosome"/>
</dbReference>
<keyword evidence="4" id="KW-1185">Reference proteome</keyword>
<dbReference type="InterPro" id="IPR012349">
    <property type="entry name" value="Split_barrel_FMN-bd"/>
</dbReference>
<dbReference type="GO" id="GO:0070967">
    <property type="term" value="F:coenzyme F420 binding"/>
    <property type="evidence" value="ECO:0007669"/>
    <property type="project" value="TreeGrafter"/>
</dbReference>
<name>A0A4P6F6V5_9MICO</name>
<accession>A0A4P6F6V5</accession>
<dbReference type="EMBL" id="CP035493">
    <property type="protein sequence ID" value="QAY71185.1"/>
    <property type="molecule type" value="Genomic_DNA"/>
</dbReference>
<dbReference type="AlphaFoldDB" id="A0A4P6F6V5"/>
<protein>
    <submittedName>
        <fullName evidence="3">Nitroreductase family deazaflavin-dependent oxidoreductase</fullName>
    </submittedName>
</protein>
<comment type="similarity">
    <text evidence="1">Belongs to the F420H(2)-dependent quinone reductase family.</text>
</comment>
<comment type="catalytic activity">
    <reaction evidence="2">
        <text>oxidized coenzyme F420-(gamma-L-Glu)(n) + a quinol + H(+) = reduced coenzyme F420-(gamma-L-Glu)(n) + a quinone</text>
        <dbReference type="Rhea" id="RHEA:39663"/>
        <dbReference type="Rhea" id="RHEA-COMP:12939"/>
        <dbReference type="Rhea" id="RHEA-COMP:14378"/>
        <dbReference type="ChEBI" id="CHEBI:15378"/>
        <dbReference type="ChEBI" id="CHEBI:24646"/>
        <dbReference type="ChEBI" id="CHEBI:132124"/>
        <dbReference type="ChEBI" id="CHEBI:133980"/>
        <dbReference type="ChEBI" id="CHEBI:139511"/>
    </reaction>
</comment>
<reference evidence="3 4" key="1">
    <citation type="submission" date="2019-01" db="EMBL/GenBank/DDBJ databases">
        <title>Genome sequencing of strain FW10M-9.</title>
        <authorList>
            <person name="Heo J."/>
            <person name="Kim S.-J."/>
            <person name="Kim J.-S."/>
            <person name="Hong S.-B."/>
            <person name="Kwon S.-W."/>
        </authorList>
    </citation>
    <scope>NUCLEOTIDE SEQUENCE [LARGE SCALE GENOMIC DNA]</scope>
    <source>
        <strain evidence="3 4">FW10M-9</strain>
    </source>
</reference>
<dbReference type="Pfam" id="PF04075">
    <property type="entry name" value="F420H2_quin_red"/>
    <property type="match status" value="1"/>
</dbReference>
<proteinExistence type="inferred from homology"/>
<evidence type="ECO:0000256" key="2">
    <source>
        <dbReference type="ARBA" id="ARBA00049106"/>
    </source>
</evidence>
<dbReference type="KEGG" id="xya:ET471_15025"/>
<dbReference type="GO" id="GO:0016491">
    <property type="term" value="F:oxidoreductase activity"/>
    <property type="evidence" value="ECO:0007669"/>
    <property type="project" value="InterPro"/>
</dbReference>
<dbReference type="GO" id="GO:0005886">
    <property type="term" value="C:plasma membrane"/>
    <property type="evidence" value="ECO:0007669"/>
    <property type="project" value="TreeGrafter"/>
</dbReference>
<gene>
    <name evidence="3" type="ORF">ET471_15025</name>
</gene>